<evidence type="ECO:0000313" key="1">
    <source>
        <dbReference type="EMBL" id="KRY62579.1"/>
    </source>
</evidence>
<proteinExistence type="predicted"/>
<name>A0A0V1DNJ8_9BILA</name>
<reference evidence="1 2" key="1">
    <citation type="submission" date="2015-01" db="EMBL/GenBank/DDBJ databases">
        <title>Evolution of Trichinella species and genotypes.</title>
        <authorList>
            <person name="Korhonen P.K."/>
            <person name="Edoardo P."/>
            <person name="Giuseppe L.R."/>
            <person name="Gasser R.B."/>
        </authorList>
    </citation>
    <scope>NUCLEOTIDE SEQUENCE [LARGE SCALE GENOMIC DNA]</scope>
    <source>
        <strain evidence="1">ISS1029</strain>
    </source>
</reference>
<organism evidence="1 2">
    <name type="scientific">Trichinella zimbabwensis</name>
    <dbReference type="NCBI Taxonomy" id="268475"/>
    <lineage>
        <taxon>Eukaryota</taxon>
        <taxon>Metazoa</taxon>
        <taxon>Ecdysozoa</taxon>
        <taxon>Nematoda</taxon>
        <taxon>Enoplea</taxon>
        <taxon>Dorylaimia</taxon>
        <taxon>Trichinellida</taxon>
        <taxon>Trichinellidae</taxon>
        <taxon>Trichinella</taxon>
    </lineage>
</organism>
<gene>
    <name evidence="1" type="ORF">T11_14491</name>
</gene>
<feature type="non-terminal residue" evidence="1">
    <location>
        <position position="55"/>
    </location>
</feature>
<sequence>MLRIFQKFLKVVFRSFPGPAAWPATAKKIANFSKILKSRFSHFSPASWDPATAKK</sequence>
<evidence type="ECO:0000313" key="2">
    <source>
        <dbReference type="Proteomes" id="UP000055024"/>
    </source>
</evidence>
<dbReference type="Proteomes" id="UP000055024">
    <property type="component" value="Unassembled WGS sequence"/>
</dbReference>
<comment type="caution">
    <text evidence="1">The sequence shown here is derived from an EMBL/GenBank/DDBJ whole genome shotgun (WGS) entry which is preliminary data.</text>
</comment>
<accession>A0A0V1DNJ8</accession>
<protein>
    <submittedName>
        <fullName evidence="1">Uncharacterized protein</fullName>
    </submittedName>
</protein>
<dbReference type="AlphaFoldDB" id="A0A0V1DNJ8"/>
<keyword evidence="2" id="KW-1185">Reference proteome</keyword>
<dbReference type="EMBL" id="JYDP01009528">
    <property type="protein sequence ID" value="KRY62579.1"/>
    <property type="molecule type" value="Genomic_DNA"/>
</dbReference>